<protein>
    <recommendedName>
        <fullName evidence="10">Beta-xylanase</fullName>
        <ecNumber evidence="10">3.2.1.8</ecNumber>
    </recommendedName>
</protein>
<comment type="caution">
    <text evidence="14">The sequence shown here is derived from an EMBL/GenBank/DDBJ whole genome shotgun (WGS) entry which is preliminary data.</text>
</comment>
<keyword evidence="6 10" id="KW-0378">Hydrolase</keyword>
<dbReference type="EMBL" id="MTPX02000040">
    <property type="protein sequence ID" value="PHP52816.1"/>
    <property type="molecule type" value="Genomic_DNA"/>
</dbReference>
<keyword evidence="12" id="KW-1133">Transmembrane helix</keyword>
<feature type="region of interest" description="Disordered" evidence="11">
    <location>
        <begin position="79"/>
        <end position="100"/>
    </location>
</feature>
<accession>A0ABX4MBW4</accession>
<gene>
    <name evidence="14" type="ORF">BW737_006785</name>
</gene>
<dbReference type="Gene3D" id="2.60.120.260">
    <property type="entry name" value="Galactose-binding domain-like"/>
    <property type="match status" value="1"/>
</dbReference>
<dbReference type="Pfam" id="PF02018">
    <property type="entry name" value="CBM_4_9"/>
    <property type="match status" value="1"/>
</dbReference>
<proteinExistence type="inferred from homology"/>
<evidence type="ECO:0000256" key="2">
    <source>
        <dbReference type="ARBA" id="ARBA00007495"/>
    </source>
</evidence>
<comment type="catalytic activity">
    <reaction evidence="1 10">
        <text>Endohydrolysis of (1-&gt;4)-beta-D-xylosidic linkages in xylans.</text>
        <dbReference type="EC" id="3.2.1.8"/>
    </reaction>
</comment>
<feature type="domain" description="GH10" evidence="13">
    <location>
        <begin position="224"/>
        <end position="575"/>
    </location>
</feature>
<feature type="compositionally biased region" description="Low complexity" evidence="11">
    <location>
        <begin position="593"/>
        <end position="637"/>
    </location>
</feature>
<dbReference type="Pfam" id="PF00331">
    <property type="entry name" value="Glyco_hydro_10"/>
    <property type="match status" value="1"/>
</dbReference>
<evidence type="ECO:0000256" key="3">
    <source>
        <dbReference type="ARBA" id="ARBA00022651"/>
    </source>
</evidence>
<name>A0ABX4MBW4_9ACTO</name>
<evidence type="ECO:0000256" key="7">
    <source>
        <dbReference type="ARBA" id="ARBA00023277"/>
    </source>
</evidence>
<dbReference type="Gene3D" id="3.20.20.80">
    <property type="entry name" value="Glycosidases"/>
    <property type="match status" value="1"/>
</dbReference>
<keyword evidence="7 10" id="KW-0119">Carbohydrate metabolism</keyword>
<keyword evidence="12" id="KW-0472">Membrane</keyword>
<feature type="region of interest" description="Disordered" evidence="11">
    <location>
        <begin position="581"/>
        <end position="641"/>
    </location>
</feature>
<dbReference type="InterPro" id="IPR001000">
    <property type="entry name" value="GH10_dom"/>
</dbReference>
<keyword evidence="9 10" id="KW-0624">Polysaccharide degradation</keyword>
<dbReference type="SUPFAM" id="SSF51445">
    <property type="entry name" value="(Trans)glycosidases"/>
    <property type="match status" value="1"/>
</dbReference>
<dbReference type="InterPro" id="IPR017853">
    <property type="entry name" value="GH"/>
</dbReference>
<organism evidence="14 15">
    <name type="scientific">Actinomyces ruminis</name>
    <dbReference type="NCBI Taxonomy" id="1937003"/>
    <lineage>
        <taxon>Bacteria</taxon>
        <taxon>Bacillati</taxon>
        <taxon>Actinomycetota</taxon>
        <taxon>Actinomycetes</taxon>
        <taxon>Actinomycetales</taxon>
        <taxon>Actinomycetaceae</taxon>
        <taxon>Actinomyces</taxon>
    </lineage>
</organism>
<dbReference type="PRINTS" id="PR00134">
    <property type="entry name" value="GLHYDRLASE10"/>
</dbReference>
<evidence type="ECO:0000256" key="4">
    <source>
        <dbReference type="ARBA" id="ARBA00022729"/>
    </source>
</evidence>
<evidence type="ECO:0000256" key="9">
    <source>
        <dbReference type="ARBA" id="ARBA00023326"/>
    </source>
</evidence>
<feature type="transmembrane region" description="Helical" evidence="12">
    <location>
        <begin position="650"/>
        <end position="669"/>
    </location>
</feature>
<keyword evidence="8 10" id="KW-0326">Glycosidase</keyword>
<evidence type="ECO:0000256" key="10">
    <source>
        <dbReference type="RuleBase" id="RU361174"/>
    </source>
</evidence>
<reference evidence="14 15" key="1">
    <citation type="submission" date="2017-10" db="EMBL/GenBank/DDBJ databases">
        <title>Draft genome sequence of cellulolytic Actinomyces sp CtC72 isolated from cattle rumen fluid.</title>
        <authorList>
            <person name="Joshi A.J."/>
            <person name="Vasudevan G."/>
            <person name="Lanjekar V.B."/>
            <person name="Hivarkar S."/>
            <person name="Engineer A."/>
            <person name="Pore S.D."/>
            <person name="Dhakephalkar P.K."/>
            <person name="Dagar S."/>
        </authorList>
    </citation>
    <scope>NUCLEOTIDE SEQUENCE [LARGE SCALE GENOMIC DNA]</scope>
    <source>
        <strain evidence="15">CtC72</strain>
    </source>
</reference>
<dbReference type="InterPro" id="IPR008979">
    <property type="entry name" value="Galactose-bd-like_sf"/>
</dbReference>
<dbReference type="PANTHER" id="PTHR31490">
    <property type="entry name" value="GLYCOSYL HYDROLASE"/>
    <property type="match status" value="1"/>
</dbReference>
<keyword evidence="3" id="KW-0858">Xylan degradation</keyword>
<keyword evidence="5" id="KW-0677">Repeat</keyword>
<evidence type="ECO:0000256" key="1">
    <source>
        <dbReference type="ARBA" id="ARBA00000681"/>
    </source>
</evidence>
<comment type="similarity">
    <text evidence="2 10">Belongs to the glycosyl hydrolase 10 (cellulase F) family.</text>
</comment>
<keyword evidence="12" id="KW-0812">Transmembrane</keyword>
<evidence type="ECO:0000256" key="5">
    <source>
        <dbReference type="ARBA" id="ARBA00022737"/>
    </source>
</evidence>
<dbReference type="SMART" id="SM00633">
    <property type="entry name" value="Glyco_10"/>
    <property type="match status" value="1"/>
</dbReference>
<dbReference type="PANTHER" id="PTHR31490:SF88">
    <property type="entry name" value="BETA-XYLANASE"/>
    <property type="match status" value="1"/>
</dbReference>
<keyword evidence="4" id="KW-0732">Signal</keyword>
<evidence type="ECO:0000313" key="15">
    <source>
        <dbReference type="Proteomes" id="UP000194577"/>
    </source>
</evidence>
<evidence type="ECO:0000256" key="12">
    <source>
        <dbReference type="SAM" id="Phobius"/>
    </source>
</evidence>
<keyword evidence="15" id="KW-1185">Reference proteome</keyword>
<sequence>MSVRTTTWGQGRVVFIRPCREANSKGKRMRITTTRRARRTRLLGAVAAAAVATAGLTVGAVAVETPAEPQPYAVSYSNFESSQPDMPWTPRGDGVTTTTTNEVRRSPWNSLYVTGRTQAWHGVEISIGDYMEAGQPYEVTAWVRLPDGTAPTRAKLTAAQSDGQYIEITPLTAVNSDEWVQLTGSYSPPEGVDGTIYIELEDPTASFYVDDAAITAFACGRGPVDDSTSLIDALPYPVGVAVTANTLQGESLELLDRHFNQVTPENFMKPEAWYNSDHSFVAENAEADAVMDWAQANGGRVYGHVLVWHSQTPDWLFQHEDGTFLSADSEADRAELRERMRTHINNVAKYLSDKYGRFGSDTNPLVAFDVVNEVIADSPSPETGGLRDSYWYQVLGEEFIDDAFIYANEAFNTTYAAPGAEHPVTLFINEYNTQYGTDASSKTGRYHALIERLLARGVPIDGVGHQFHAWLDDDVEGFGAAMSAFDDLPLVQAVTELDVPTRTGTPVDTQTLLDQGRFYQRLFEIFAEQDAKRDLFSVTLWGLVDSGSWRFYEGDPLLFDPYYRGKWAYAAAVGQEIPATPQECTVPEPTQEPTSTAEPSATATEPATSAAPSAAGLPSPSGAASATPVVGAAPSPKAGGGPLARTGAELLALPAAALLLLTGATALWARRRTA</sequence>
<evidence type="ECO:0000256" key="6">
    <source>
        <dbReference type="ARBA" id="ARBA00022801"/>
    </source>
</evidence>
<evidence type="ECO:0000313" key="14">
    <source>
        <dbReference type="EMBL" id="PHP52816.1"/>
    </source>
</evidence>
<dbReference type="InterPro" id="IPR003305">
    <property type="entry name" value="CenC_carb-bd"/>
</dbReference>
<evidence type="ECO:0000259" key="13">
    <source>
        <dbReference type="PROSITE" id="PS51760"/>
    </source>
</evidence>
<dbReference type="SUPFAM" id="SSF49785">
    <property type="entry name" value="Galactose-binding domain-like"/>
    <property type="match status" value="1"/>
</dbReference>
<dbReference type="Proteomes" id="UP000194577">
    <property type="component" value="Unassembled WGS sequence"/>
</dbReference>
<dbReference type="InterPro" id="IPR044846">
    <property type="entry name" value="GH10"/>
</dbReference>
<dbReference type="EC" id="3.2.1.8" evidence="10"/>
<evidence type="ECO:0000256" key="11">
    <source>
        <dbReference type="SAM" id="MobiDB-lite"/>
    </source>
</evidence>
<dbReference type="PROSITE" id="PS51760">
    <property type="entry name" value="GH10_2"/>
    <property type="match status" value="1"/>
</dbReference>
<evidence type="ECO:0000256" key="8">
    <source>
        <dbReference type="ARBA" id="ARBA00023295"/>
    </source>
</evidence>